<reference evidence="1 2" key="1">
    <citation type="submission" date="2018-07" db="EMBL/GenBank/DDBJ databases">
        <title>Genomic Encyclopedia of Type Strains, Phase III (KMG-III): the genomes of soil and plant-associated and newly described type strains.</title>
        <authorList>
            <person name="Whitman W."/>
        </authorList>
    </citation>
    <scope>NUCLEOTIDE SEQUENCE [LARGE SCALE GENOMIC DNA]</scope>
    <source>
        <strain evidence="1 2">CECT 7506</strain>
    </source>
</reference>
<accession>A0A368VQN8</accession>
<dbReference type="RefSeq" id="WP_114381781.1">
    <property type="nucleotide sequence ID" value="NZ_QPJD01000012.1"/>
</dbReference>
<gene>
    <name evidence="1" type="ORF">DFP97_11284</name>
</gene>
<organism evidence="1 2">
    <name type="scientific">Paenibacillus prosopidis</name>
    <dbReference type="NCBI Taxonomy" id="630520"/>
    <lineage>
        <taxon>Bacteria</taxon>
        <taxon>Bacillati</taxon>
        <taxon>Bacillota</taxon>
        <taxon>Bacilli</taxon>
        <taxon>Bacillales</taxon>
        <taxon>Paenibacillaceae</taxon>
        <taxon>Paenibacillus</taxon>
    </lineage>
</organism>
<dbReference type="OrthoDB" id="2607307at2"/>
<proteinExistence type="predicted"/>
<dbReference type="Pfam" id="PF24175">
    <property type="entry name" value="SU10_adaptor"/>
    <property type="match status" value="1"/>
</dbReference>
<keyword evidence="2" id="KW-1185">Reference proteome</keyword>
<dbReference type="EMBL" id="QPJD01000012">
    <property type="protein sequence ID" value="RCW44220.1"/>
    <property type="molecule type" value="Genomic_DNA"/>
</dbReference>
<dbReference type="AlphaFoldDB" id="A0A368VQN8"/>
<dbReference type="Proteomes" id="UP000252415">
    <property type="component" value="Unassembled WGS sequence"/>
</dbReference>
<protein>
    <submittedName>
        <fullName evidence="1">Uncharacterized protein</fullName>
    </submittedName>
</protein>
<evidence type="ECO:0000313" key="1">
    <source>
        <dbReference type="EMBL" id="RCW44220.1"/>
    </source>
</evidence>
<name>A0A368VQN8_9BACL</name>
<sequence>MTLQEILDMIALKYPHALTNAQVISMINDVQRRLFRTIYKPVTADVYDIIADNPFYPVDYSSPSQTTLDVVVNGKEYPYQDINLSSQSYYYYIEDDNTIGLYPTPTTSITAGLTVFHYKDPATLTESNLSASPDFDADWHMIIVYRVCRQIAEIAQDGDMVQNFTADSNTIETEYRRSKRARQTRVQDVYGVGRRWASR</sequence>
<comment type="caution">
    <text evidence="1">The sequence shown here is derived from an EMBL/GenBank/DDBJ whole genome shotgun (WGS) entry which is preliminary data.</text>
</comment>
<evidence type="ECO:0000313" key="2">
    <source>
        <dbReference type="Proteomes" id="UP000252415"/>
    </source>
</evidence>
<dbReference type="InterPro" id="IPR056209">
    <property type="entry name" value="SU10_adaptor"/>
</dbReference>